<proteinExistence type="predicted"/>
<evidence type="ECO:0008006" key="3">
    <source>
        <dbReference type="Google" id="ProtNLM"/>
    </source>
</evidence>
<organism evidence="1 2">
    <name type="scientific">Microbacterium fluvii</name>
    <dbReference type="NCBI Taxonomy" id="415215"/>
    <lineage>
        <taxon>Bacteria</taxon>
        <taxon>Bacillati</taxon>
        <taxon>Actinomycetota</taxon>
        <taxon>Actinomycetes</taxon>
        <taxon>Micrococcales</taxon>
        <taxon>Microbacteriaceae</taxon>
        <taxon>Microbacterium</taxon>
    </lineage>
</organism>
<name>A0ABW2HGR4_9MICO</name>
<dbReference type="EMBL" id="JBHTBE010000003">
    <property type="protein sequence ID" value="MFC7269617.1"/>
    <property type="molecule type" value="Genomic_DNA"/>
</dbReference>
<comment type="caution">
    <text evidence="1">The sequence shown here is derived from an EMBL/GenBank/DDBJ whole genome shotgun (WGS) entry which is preliminary data.</text>
</comment>
<dbReference type="Proteomes" id="UP001596507">
    <property type="component" value="Unassembled WGS sequence"/>
</dbReference>
<evidence type="ECO:0000313" key="1">
    <source>
        <dbReference type="EMBL" id="MFC7269617.1"/>
    </source>
</evidence>
<protein>
    <recommendedName>
        <fullName evidence="3">Gfo/Idh/MocA-like oxidoreductase N-terminal domain-containing protein</fullName>
    </recommendedName>
</protein>
<dbReference type="RefSeq" id="WP_262874549.1">
    <property type="nucleotide sequence ID" value="NZ_BAABKW010000001.1"/>
</dbReference>
<keyword evidence="2" id="KW-1185">Reference proteome</keyword>
<reference evidence="2" key="1">
    <citation type="journal article" date="2019" name="Int. J. Syst. Evol. Microbiol.">
        <title>The Global Catalogue of Microorganisms (GCM) 10K type strain sequencing project: providing services to taxonomists for standard genome sequencing and annotation.</title>
        <authorList>
            <consortium name="The Broad Institute Genomics Platform"/>
            <consortium name="The Broad Institute Genome Sequencing Center for Infectious Disease"/>
            <person name="Wu L."/>
            <person name="Ma J."/>
        </authorList>
    </citation>
    <scope>NUCLEOTIDE SEQUENCE [LARGE SCALE GENOMIC DNA]</scope>
    <source>
        <strain evidence="2">CGMCC 1.15772</strain>
    </source>
</reference>
<accession>A0ABW2HGR4</accession>
<sequence length="279" mass="28193">MIGVLAAQSRYREAIAELPLSARAASEPEGAVVVVDGTPGWTARAEQAVAAGARAVVVDSPVAEADEWMAALVHGAGAVPVVLERPGLRADLAADVAAVRGAGVPGVRADAVAEAAGGARVRGAGLMLAAHVCAAEADLAGVVADAVGWLRVLAGDALVVSAGEISGRGGAVLLETERERIAATLTVTVLAGADAGWRLSAGAYGTTRIEVDLDAAARRSQVSVSTRSGRLVLPARRETSARLALRRAITAAEQGSAPDMDLADLAGLRHDLHPLALLR</sequence>
<evidence type="ECO:0000313" key="2">
    <source>
        <dbReference type="Proteomes" id="UP001596507"/>
    </source>
</evidence>
<gene>
    <name evidence="1" type="ORF">ACFQRL_11645</name>
</gene>